<name>A0A194VNX7_CYTMA</name>
<keyword evidence="1" id="KW-0813">Transport</keyword>
<dbReference type="PANTHER" id="PTHR33558">
    <property type="entry name" value="GLUTAREDOXIN-LIKE PROTEIN C5ORF63 HOMOLOG"/>
    <property type="match status" value="1"/>
</dbReference>
<dbReference type="EMBL" id="CM003099">
    <property type="protein sequence ID" value="KUI65881.1"/>
    <property type="molecule type" value="Genomic_DNA"/>
</dbReference>
<proteinExistence type="inferred from homology"/>
<comment type="similarity">
    <text evidence="1">Belongs to the glutaredoxin family.</text>
</comment>
<dbReference type="SMR" id="A0A194VNX7"/>
<evidence type="ECO:0000313" key="2">
    <source>
        <dbReference type="EMBL" id="KUI65881.1"/>
    </source>
</evidence>
<dbReference type="SUPFAM" id="SSF52833">
    <property type="entry name" value="Thioredoxin-like"/>
    <property type="match status" value="1"/>
</dbReference>
<dbReference type="OrthoDB" id="429967at2759"/>
<gene>
    <name evidence="2" type="ORF">VM1G_01847</name>
</gene>
<dbReference type="AlphaFoldDB" id="A0A194VNX7"/>
<dbReference type="Proteomes" id="UP000078559">
    <property type="component" value="Chromosome 2"/>
</dbReference>
<dbReference type="InterPro" id="IPR008554">
    <property type="entry name" value="Glutaredoxin-like"/>
</dbReference>
<reference evidence="2" key="1">
    <citation type="submission" date="2014-12" db="EMBL/GenBank/DDBJ databases">
        <title>Genome Sequence of Valsa Canker Pathogens Uncovers a Specific Adaption of Colonization on Woody Bark.</title>
        <authorList>
            <person name="Yin Z."/>
            <person name="Liu H."/>
            <person name="Gao X."/>
            <person name="Li Z."/>
            <person name="Song N."/>
            <person name="Ke X."/>
            <person name="Dai Q."/>
            <person name="Wu Y."/>
            <person name="Sun Y."/>
            <person name="Xu J.-R."/>
            <person name="Kang Z.K."/>
            <person name="Wang L."/>
            <person name="Huang L."/>
        </authorList>
    </citation>
    <scope>NUCLEOTIDE SEQUENCE [LARGE SCALE GENOMIC DNA]</scope>
    <source>
        <strain evidence="2">03-8</strain>
    </source>
</reference>
<protein>
    <recommendedName>
        <fullName evidence="1">Glutaredoxin-like protein</fullName>
    </recommendedName>
</protein>
<keyword evidence="3" id="KW-1185">Reference proteome</keyword>
<accession>A0A194VNX7</accession>
<dbReference type="Pfam" id="PF05768">
    <property type="entry name" value="Glrx-like"/>
    <property type="match status" value="1"/>
</dbReference>
<dbReference type="PANTHER" id="PTHR33558:SF1">
    <property type="entry name" value="GLUTAREDOXIN-LIKE PROTEIN C5ORF63 HOMOLOG"/>
    <property type="match status" value="1"/>
</dbReference>
<evidence type="ECO:0000313" key="3">
    <source>
        <dbReference type="Proteomes" id="UP000078559"/>
    </source>
</evidence>
<evidence type="ECO:0000256" key="1">
    <source>
        <dbReference type="RuleBase" id="RU363082"/>
    </source>
</evidence>
<keyword evidence="1" id="KW-0249">Electron transport</keyword>
<dbReference type="InterPro" id="IPR052565">
    <property type="entry name" value="Glutaredoxin-like_YDR286C"/>
</dbReference>
<sequence length="131" mass="15188">MGSSKELSGLALVLPQEWALEYIKMRITSRLYQQSCRITLFTRKHCGLCIAARSVLSDVWDSRPFEFKEVDIVKPESQAWKDLYDFDVPVIHINKASAPEEDPQHATHARKLMHRFTPEQVKAQMDETEKN</sequence>
<organism evidence="2 3">
    <name type="scientific">Cytospora mali</name>
    <name type="common">Apple Valsa canker fungus</name>
    <name type="synonym">Valsa mali</name>
    <dbReference type="NCBI Taxonomy" id="578113"/>
    <lineage>
        <taxon>Eukaryota</taxon>
        <taxon>Fungi</taxon>
        <taxon>Dikarya</taxon>
        <taxon>Ascomycota</taxon>
        <taxon>Pezizomycotina</taxon>
        <taxon>Sordariomycetes</taxon>
        <taxon>Sordariomycetidae</taxon>
        <taxon>Diaporthales</taxon>
        <taxon>Cytosporaceae</taxon>
        <taxon>Cytospora</taxon>
    </lineage>
</organism>
<dbReference type="Gene3D" id="3.40.30.10">
    <property type="entry name" value="Glutaredoxin"/>
    <property type="match status" value="1"/>
</dbReference>
<dbReference type="InterPro" id="IPR036249">
    <property type="entry name" value="Thioredoxin-like_sf"/>
</dbReference>